<keyword evidence="1" id="KW-0732">Signal</keyword>
<dbReference type="EMBL" id="LYRP01000043">
    <property type="protein sequence ID" value="OAT75860.1"/>
    <property type="molecule type" value="Genomic_DNA"/>
</dbReference>
<dbReference type="OrthoDB" id="6052623at2"/>
<dbReference type="AlphaFoldDB" id="A0A1B7L0G2"/>
<evidence type="ECO:0000313" key="3">
    <source>
        <dbReference type="Proteomes" id="UP000078225"/>
    </source>
</evidence>
<dbReference type="Gene3D" id="2.60.40.2040">
    <property type="entry name" value="CFA/I fimbrial subunit E, pilin domain"/>
    <property type="match status" value="1"/>
</dbReference>
<gene>
    <name evidence="2" type="ORF">A9B99_13700</name>
</gene>
<comment type="caution">
    <text evidence="2">The sequence shown here is derived from an EMBL/GenBank/DDBJ whole genome shotgun (WGS) entry which is preliminary data.</text>
</comment>
<reference evidence="3" key="1">
    <citation type="submission" date="2016-05" db="EMBL/GenBank/DDBJ databases">
        <authorList>
            <person name="Behera P."/>
            <person name="Vaishampayan P."/>
            <person name="Singh N."/>
            <person name="Raina V."/>
            <person name="Suar M."/>
            <person name="Pattnaik A."/>
            <person name="Rastogi G."/>
        </authorList>
    </citation>
    <scope>NUCLEOTIDE SEQUENCE [LARGE SCALE GENOMIC DNA]</scope>
    <source>
        <strain evidence="3">MP23</strain>
    </source>
</reference>
<dbReference type="Proteomes" id="UP000078225">
    <property type="component" value="Unassembled WGS sequence"/>
</dbReference>
<evidence type="ECO:0008006" key="4">
    <source>
        <dbReference type="Google" id="ProtNLM"/>
    </source>
</evidence>
<evidence type="ECO:0000256" key="1">
    <source>
        <dbReference type="SAM" id="SignalP"/>
    </source>
</evidence>
<dbReference type="STRING" id="1691903.A9B99_13700"/>
<proteinExistence type="predicted"/>
<sequence>MKKLLVTSLACTLAVAFSASALQKDITVTAAVDANLEMTLADGSALPTTVAMQHMPGLGLSPHTLQTRLFSNAPESNVIVRLVASPELTAAESNASVPLSVTLGNKTLSTSDTVFNTTDLYPGGDSSTGSMPLPLVISQASSGSLTSGHYNGLVSMYMTLSAD</sequence>
<feature type="chain" id="PRO_5008596562" description="Fimbrial protein" evidence="1">
    <location>
        <begin position="22"/>
        <end position="163"/>
    </location>
</feature>
<keyword evidence="3" id="KW-1185">Reference proteome</keyword>
<organism evidence="2 3">
    <name type="scientific">Mangrovibacter phragmitis</name>
    <dbReference type="NCBI Taxonomy" id="1691903"/>
    <lineage>
        <taxon>Bacteria</taxon>
        <taxon>Pseudomonadati</taxon>
        <taxon>Pseudomonadota</taxon>
        <taxon>Gammaproteobacteria</taxon>
        <taxon>Enterobacterales</taxon>
        <taxon>Enterobacteriaceae</taxon>
        <taxon>Mangrovibacter</taxon>
    </lineage>
</organism>
<accession>A0A1B7L0G2</accession>
<evidence type="ECO:0000313" key="2">
    <source>
        <dbReference type="EMBL" id="OAT75860.1"/>
    </source>
</evidence>
<dbReference type="RefSeq" id="WP_064600168.1">
    <property type="nucleotide sequence ID" value="NZ_LYRP01000043.1"/>
</dbReference>
<name>A0A1B7L0G2_9ENTR</name>
<dbReference type="InterPro" id="IPR007540">
    <property type="entry name" value="Fimbrial_CS1-type"/>
</dbReference>
<feature type="signal peptide" evidence="1">
    <location>
        <begin position="1"/>
        <end position="21"/>
    </location>
</feature>
<protein>
    <recommendedName>
        <fullName evidence="4">Fimbrial protein</fullName>
    </recommendedName>
</protein>
<dbReference type="Pfam" id="PF04449">
    <property type="entry name" value="Fimbrial_CS1"/>
    <property type="match status" value="1"/>
</dbReference>
<dbReference type="GO" id="GO:0009289">
    <property type="term" value="C:pilus"/>
    <property type="evidence" value="ECO:0007669"/>
    <property type="project" value="InterPro"/>
</dbReference>